<dbReference type="STRING" id="1274631.LMTR13_26655"/>
<dbReference type="AlphaFoldDB" id="A0A1B1UKE5"/>
<sequence>MKRAPQIDFVNAADAEAILTDVATRLRAGSIVPYLGPGLAALSNPDAPMTPEALAGFFAAKVALPRRAKGNVWASAQHIESNKHRSTVTALMAQAFAAPVEPTPLHHHLAALSPPLIVDAWYDGAMRAALGKHHGWGELQGISRAGIGEDRWYRFYDAEGREVDRAVAQSWTTVLYKPHGGVLPARNFLISDADYVEVLTEIDIQTPIPDVVKERRNGRRFLFIGCRFNDQLLRTYARQLTKRSAGVHYGIVEPDVLSRNELRFLVEQDLTPLAIPLPRAIEILLAG</sequence>
<dbReference type="Proteomes" id="UP000092839">
    <property type="component" value="Chromosome"/>
</dbReference>
<dbReference type="KEGG" id="bic:LMTR13_26655"/>
<proteinExistence type="predicted"/>
<dbReference type="RefSeq" id="WP_065730368.1">
    <property type="nucleotide sequence ID" value="NZ_CP016428.1"/>
</dbReference>
<evidence type="ECO:0000313" key="2">
    <source>
        <dbReference type="Proteomes" id="UP000092839"/>
    </source>
</evidence>
<dbReference type="Pfam" id="PF13289">
    <property type="entry name" value="SIR2_2"/>
    <property type="match status" value="1"/>
</dbReference>
<gene>
    <name evidence="1" type="ORF">LMTR13_26655</name>
</gene>
<reference evidence="1 2" key="1">
    <citation type="submission" date="2016-07" db="EMBL/GenBank/DDBJ databases">
        <title>Complete genome sequence of Bradyrhizobium icense LMTR 13T, a potential inoculant strain isolated from lima bean (Phaseolus lunatus) in Peru.</title>
        <authorList>
            <person name="Ormeno-Orrillo E."/>
            <person name="Duran D."/>
            <person name="Rogel M.A."/>
            <person name="Rey L."/>
            <person name="Imperial J."/>
            <person name="Ruiz-Argueso T."/>
            <person name="Martinez-Romero E."/>
        </authorList>
    </citation>
    <scope>NUCLEOTIDE SEQUENCE [LARGE SCALE GENOMIC DNA]</scope>
    <source>
        <strain evidence="1 2">LMTR 13</strain>
    </source>
</reference>
<organism evidence="1 2">
    <name type="scientific">Bradyrhizobium icense</name>
    <dbReference type="NCBI Taxonomy" id="1274631"/>
    <lineage>
        <taxon>Bacteria</taxon>
        <taxon>Pseudomonadati</taxon>
        <taxon>Pseudomonadota</taxon>
        <taxon>Alphaproteobacteria</taxon>
        <taxon>Hyphomicrobiales</taxon>
        <taxon>Nitrobacteraceae</taxon>
        <taxon>Bradyrhizobium</taxon>
    </lineage>
</organism>
<dbReference type="OrthoDB" id="9802053at2"/>
<protein>
    <submittedName>
        <fullName evidence="1">Transcriptional regulator</fullName>
    </submittedName>
</protein>
<name>A0A1B1UKE5_9BRAD</name>
<accession>A0A1B1UKE5</accession>
<evidence type="ECO:0000313" key="1">
    <source>
        <dbReference type="EMBL" id="ANW03183.1"/>
    </source>
</evidence>
<keyword evidence="2" id="KW-1185">Reference proteome</keyword>
<dbReference type="EMBL" id="CP016428">
    <property type="protein sequence ID" value="ANW03183.1"/>
    <property type="molecule type" value="Genomic_DNA"/>
</dbReference>